<dbReference type="EMBL" id="BAAADJ010000062">
    <property type="protein sequence ID" value="GAA0343835.1"/>
    <property type="molecule type" value="Genomic_DNA"/>
</dbReference>
<gene>
    <name evidence="1" type="ORF">GCM10008967_37850</name>
</gene>
<dbReference type="SUPFAM" id="SSF52540">
    <property type="entry name" value="P-loop containing nucleoside triphosphate hydrolases"/>
    <property type="match status" value="1"/>
</dbReference>
<keyword evidence="2" id="KW-1185">Reference proteome</keyword>
<dbReference type="Proteomes" id="UP001500782">
    <property type="component" value="Unassembled WGS sequence"/>
</dbReference>
<comment type="caution">
    <text evidence="1">The sequence shown here is derived from an EMBL/GenBank/DDBJ whole genome shotgun (WGS) entry which is preliminary data.</text>
</comment>
<dbReference type="NCBIfam" id="NF006085">
    <property type="entry name" value="PRK08233.1"/>
    <property type="match status" value="1"/>
</dbReference>
<dbReference type="Gene3D" id="3.40.50.300">
    <property type="entry name" value="P-loop containing nucleotide triphosphate hydrolases"/>
    <property type="match status" value="1"/>
</dbReference>
<evidence type="ECO:0008006" key="3">
    <source>
        <dbReference type="Google" id="ProtNLM"/>
    </source>
</evidence>
<reference evidence="1 2" key="1">
    <citation type="journal article" date="2019" name="Int. J. Syst. Evol. Microbiol.">
        <title>The Global Catalogue of Microorganisms (GCM) 10K type strain sequencing project: providing services to taxonomists for standard genome sequencing and annotation.</title>
        <authorList>
            <consortium name="The Broad Institute Genomics Platform"/>
            <consortium name="The Broad Institute Genome Sequencing Center for Infectious Disease"/>
            <person name="Wu L."/>
            <person name="Ma J."/>
        </authorList>
    </citation>
    <scope>NUCLEOTIDE SEQUENCE [LARGE SCALE GENOMIC DNA]</scope>
    <source>
        <strain evidence="1 2">JCM 9731</strain>
    </source>
</reference>
<accession>A0ABN0WQ16</accession>
<sequence>MIAKNRPFVIAIAAVSGGGKTTMVKQLNGKMKNTKALYFDEYNFNGPTDIVRWVENGPDYNAWDLSPLRRDIEGLLSEPLDYILLDYPFAYQNSQISSLIDFAFFIDTPLDIALARRMIRDFANQSNQEILIEMENYVSKGRQGYLEMLKTIKPNSELVVDGMLPSDELANVMSEIILNKFKR</sequence>
<name>A0ABN0WQ16_9BACI</name>
<protein>
    <recommendedName>
        <fullName evidence="3">Uridine kinase</fullName>
    </recommendedName>
</protein>
<evidence type="ECO:0000313" key="1">
    <source>
        <dbReference type="EMBL" id="GAA0343835.1"/>
    </source>
</evidence>
<organism evidence="1 2">
    <name type="scientific">Bacillus carboniphilus</name>
    <dbReference type="NCBI Taxonomy" id="86663"/>
    <lineage>
        <taxon>Bacteria</taxon>
        <taxon>Bacillati</taxon>
        <taxon>Bacillota</taxon>
        <taxon>Bacilli</taxon>
        <taxon>Bacillales</taxon>
        <taxon>Bacillaceae</taxon>
        <taxon>Bacillus</taxon>
    </lineage>
</organism>
<dbReference type="RefSeq" id="WP_343802705.1">
    <property type="nucleotide sequence ID" value="NZ_BAAADJ010000062.1"/>
</dbReference>
<proteinExistence type="predicted"/>
<evidence type="ECO:0000313" key="2">
    <source>
        <dbReference type="Proteomes" id="UP001500782"/>
    </source>
</evidence>
<dbReference type="InterPro" id="IPR027417">
    <property type="entry name" value="P-loop_NTPase"/>
</dbReference>